<organism evidence="1 2">
    <name type="scientific">Paraburkholderia ferrariae</name>
    <dbReference type="NCBI Taxonomy" id="386056"/>
    <lineage>
        <taxon>Bacteria</taxon>
        <taxon>Pseudomonadati</taxon>
        <taxon>Pseudomonadota</taxon>
        <taxon>Betaproteobacteria</taxon>
        <taxon>Burkholderiales</taxon>
        <taxon>Burkholderiaceae</taxon>
        <taxon>Paraburkholderia</taxon>
    </lineage>
</organism>
<evidence type="ECO:0000313" key="1">
    <source>
        <dbReference type="EMBL" id="MEM5421179.1"/>
    </source>
</evidence>
<reference evidence="1 2" key="1">
    <citation type="submission" date="2024-01" db="EMBL/GenBank/DDBJ databases">
        <title>The diversity of rhizobia nodulating Mimosa spp. in eleven states of Brazil covering several biomes is determined by host plant, location, and edaphic factors.</title>
        <authorList>
            <person name="Rouws L."/>
            <person name="Barauna A."/>
            <person name="Beukes C."/>
            <person name="De Faria S.M."/>
            <person name="Gross E."/>
            <person name="Dos Reis Junior F.B."/>
            <person name="Simon M."/>
            <person name="Maluk M."/>
            <person name="Odee D.W."/>
            <person name="Kenicer G."/>
            <person name="Young J.P.W."/>
            <person name="Reis V.M."/>
            <person name="Zilli J."/>
            <person name="James E.K."/>
        </authorList>
    </citation>
    <scope>NUCLEOTIDE SEQUENCE [LARGE SCALE GENOMIC DNA]</scope>
    <source>
        <strain evidence="1 2">JPY167</strain>
    </source>
</reference>
<comment type="caution">
    <text evidence="1">The sequence shown here is derived from an EMBL/GenBank/DDBJ whole genome shotgun (WGS) entry which is preliminary data.</text>
</comment>
<evidence type="ECO:0000313" key="2">
    <source>
        <dbReference type="Proteomes" id="UP001489897"/>
    </source>
</evidence>
<protein>
    <submittedName>
        <fullName evidence="1">Uncharacterized protein</fullName>
    </submittedName>
</protein>
<accession>A0ABU9RNC4</accession>
<dbReference type="EMBL" id="JAYMRV010000002">
    <property type="protein sequence ID" value="MEM5421179.1"/>
    <property type="molecule type" value="Genomic_DNA"/>
</dbReference>
<proteinExistence type="predicted"/>
<dbReference type="Proteomes" id="UP001489897">
    <property type="component" value="Unassembled WGS sequence"/>
</dbReference>
<keyword evidence="2" id="KW-1185">Reference proteome</keyword>
<sequence length="59" mass="7073">MDMIADTPVSELHPTLDWYAQRGRHINDEQRIDDLRRLRTVPKKSVSTKWRGWLRLRTG</sequence>
<name>A0ABU9RNC4_9BURK</name>
<gene>
    <name evidence="1" type="ORF">VSR73_08900</name>
</gene>